<dbReference type="EMBL" id="AMFJ01000181">
    <property type="protein sequence ID" value="EKE29402.1"/>
    <property type="molecule type" value="Genomic_DNA"/>
</dbReference>
<gene>
    <name evidence="1" type="ORF">ACD_2C00181G0010</name>
</gene>
<reference evidence="1" key="1">
    <citation type="journal article" date="2012" name="Science">
        <title>Fermentation, hydrogen, and sulfur metabolism in multiple uncultivated bacterial phyla.</title>
        <authorList>
            <person name="Wrighton K.C."/>
            <person name="Thomas B.C."/>
            <person name="Sharon I."/>
            <person name="Miller C.S."/>
            <person name="Castelle C.J."/>
            <person name="VerBerkmoes N.C."/>
            <person name="Wilkins M.J."/>
            <person name="Hettich R.L."/>
            <person name="Lipton M.S."/>
            <person name="Williams K.H."/>
            <person name="Long P.E."/>
            <person name="Banfield J.F."/>
        </authorList>
    </citation>
    <scope>NUCLEOTIDE SEQUENCE [LARGE SCALE GENOMIC DNA]</scope>
</reference>
<protein>
    <submittedName>
        <fullName evidence="1">Uncharacterized protein</fullName>
    </submittedName>
</protein>
<comment type="caution">
    <text evidence="1">The sequence shown here is derived from an EMBL/GenBank/DDBJ whole genome shotgun (WGS) entry which is preliminary data.</text>
</comment>
<accession>K2G515</accession>
<sequence length="57" mass="6656">MINSQECLAVFETFNLERGLLELERGNWKSLDDIDAMYLQLVEDRKNALCRILAPKQ</sequence>
<dbReference type="AlphaFoldDB" id="K2G515"/>
<proteinExistence type="predicted"/>
<organism evidence="1">
    <name type="scientific">uncultured bacterium</name>
    <name type="common">gcode 4</name>
    <dbReference type="NCBI Taxonomy" id="1234023"/>
    <lineage>
        <taxon>Bacteria</taxon>
        <taxon>environmental samples</taxon>
    </lineage>
</organism>
<evidence type="ECO:0000313" key="1">
    <source>
        <dbReference type="EMBL" id="EKE29402.1"/>
    </source>
</evidence>
<name>K2G515_9BACT</name>